<evidence type="ECO:0000313" key="3">
    <source>
        <dbReference type="EMBL" id="AVQ31499.1"/>
    </source>
</evidence>
<accession>A0ABN5JH90</accession>
<organism evidence="3 4">
    <name type="scientific">Fusobacterium varium ATCC 27725</name>
    <dbReference type="NCBI Taxonomy" id="469618"/>
    <lineage>
        <taxon>Bacteria</taxon>
        <taxon>Fusobacteriati</taxon>
        <taxon>Fusobacteriota</taxon>
        <taxon>Fusobacteriia</taxon>
        <taxon>Fusobacteriales</taxon>
        <taxon>Fusobacteriaceae</taxon>
        <taxon>Fusobacterium</taxon>
    </lineage>
</organism>
<feature type="transmembrane region" description="Helical" evidence="2">
    <location>
        <begin position="573"/>
        <end position="593"/>
    </location>
</feature>
<feature type="transmembrane region" description="Helical" evidence="2">
    <location>
        <begin position="26"/>
        <end position="47"/>
    </location>
</feature>
<keyword evidence="2" id="KW-0812">Transmembrane</keyword>
<dbReference type="RefSeq" id="WP_005947672.1">
    <property type="nucleotide sequence ID" value="NZ_CP028103.1"/>
</dbReference>
<feature type="transmembrane region" description="Helical" evidence="2">
    <location>
        <begin position="370"/>
        <end position="389"/>
    </location>
</feature>
<proteinExistence type="predicted"/>
<feature type="transmembrane region" description="Helical" evidence="2">
    <location>
        <begin position="673"/>
        <end position="690"/>
    </location>
</feature>
<dbReference type="GeneID" id="77468288"/>
<name>A0ABN5JH90_FUSVA</name>
<dbReference type="EMBL" id="CP028103">
    <property type="protein sequence ID" value="AVQ31499.1"/>
    <property type="molecule type" value="Genomic_DNA"/>
</dbReference>
<feature type="coiled-coil region" evidence="1">
    <location>
        <begin position="137"/>
        <end position="164"/>
    </location>
</feature>
<protein>
    <submittedName>
        <fullName evidence="3">Uncharacterized protein</fullName>
    </submittedName>
</protein>
<feature type="transmembrane region" description="Helical" evidence="2">
    <location>
        <begin position="341"/>
        <end position="358"/>
    </location>
</feature>
<keyword evidence="2" id="KW-1133">Transmembrane helix</keyword>
<keyword evidence="1" id="KW-0175">Coiled coil</keyword>
<feature type="transmembrane region" description="Helical" evidence="2">
    <location>
        <begin position="638"/>
        <end position="657"/>
    </location>
</feature>
<evidence type="ECO:0000256" key="1">
    <source>
        <dbReference type="SAM" id="Coils"/>
    </source>
</evidence>
<dbReference type="Proteomes" id="UP000241238">
    <property type="component" value="Chromosome"/>
</dbReference>
<gene>
    <name evidence="3" type="ORF">C4N18_09805</name>
</gene>
<evidence type="ECO:0000256" key="2">
    <source>
        <dbReference type="SAM" id="Phobius"/>
    </source>
</evidence>
<evidence type="ECO:0000313" key="4">
    <source>
        <dbReference type="Proteomes" id="UP000241238"/>
    </source>
</evidence>
<keyword evidence="2" id="KW-0472">Membrane</keyword>
<reference evidence="4" key="1">
    <citation type="journal article" date="2018" name="MSphere">
        <title>Fusobacterium Genomics Using MinION and Illumina Sequencing Enables Genome Completion and Correction.</title>
        <authorList>
            <person name="Todd S.M."/>
            <person name="Settlage R.E."/>
            <person name="Lahmers K.K."/>
            <person name="Slade D.J."/>
        </authorList>
    </citation>
    <scope>NUCLEOTIDE SEQUENCE [LARGE SCALE GENOMIC DNA]</scope>
    <source>
        <strain evidence="4">ATCC 27725</strain>
    </source>
</reference>
<keyword evidence="4" id="KW-1185">Reference proteome</keyword>
<sequence>MENLEEEKRKENFFKINGVIKKIKNLVLLIFIVLSLFFMGKFFYVIYDEKTKLDNEIEKSLSLAEKKLDLYLKTFKWEEIDEDKINYNNIFNNYLPYKPKTTISQNYTIYKLPYIREKFSSAINNGIIISKENDSNNKKLEKILSEELNTLDEIEKKLKNKKLKNVRVVAINNDYKVTFSREVFNTLKEKYYSESLKYPIISGKNMRFYKKENGKIYYLEIKNYNLFLKTLLKTPEFKRYEYLFLISPSTRYIYHPKEELLGIDLFTESLIDKDKNLYKTAKELYKKNPLEYFSRLTKNKLTSQSSIMGYKYFSQIPLYIGIVAIDEESIVGRIVDIKKDLFLMIIFFSLFLGSYLIMNLKEISWKKIALISGIQIFLVCAFIGIINYCSLKEEMRRFDTINNKEALNNYLWTNKLSKDLTIKLQIESLEFKEANNVKITGIIQHESEPKYDVFFPDAVEYSEWVINERDGIITKKFLMLLREEFNYYKYPLESNIISLKMQGRGMYQGKVVVPDFTDYPEGILMSSNHGIRKDIVLSGWNMIGTFFSFNKLSNLEHELVFNIYLKRNMLSPFISSLLPVFIILSMVFGILILIEDGKENERVEFTLGSSSGLFFTVILSQSRLRDNIATDELLYLDYYYFLLYALLLITVLSVFFYKYKKIKYKYIFNLKKIFWFMSSFIIMLITLFIYKI</sequence>